<dbReference type="PANTHER" id="PTHR43673">
    <property type="entry name" value="NAD(P)H NITROREDUCTASE YDGI-RELATED"/>
    <property type="match status" value="1"/>
</dbReference>
<evidence type="ECO:0000259" key="7">
    <source>
        <dbReference type="Pfam" id="PF00881"/>
    </source>
</evidence>
<dbReference type="EMBL" id="RKQK01000002">
    <property type="protein sequence ID" value="RPE67363.1"/>
    <property type="molecule type" value="Genomic_DNA"/>
</dbReference>
<dbReference type="PANTHER" id="PTHR43673:SF2">
    <property type="entry name" value="NITROREDUCTASE"/>
    <property type="match status" value="1"/>
</dbReference>
<keyword evidence="9" id="KW-1185">Reference proteome</keyword>
<reference evidence="8 9" key="1">
    <citation type="submission" date="2018-11" db="EMBL/GenBank/DDBJ databases">
        <title>Genomic Encyclopedia of Type Strains, Phase IV (KMG-IV): sequencing the most valuable type-strain genomes for metagenomic binning, comparative biology and taxonomic classification.</title>
        <authorList>
            <person name="Goeker M."/>
        </authorList>
    </citation>
    <scope>NUCLEOTIDE SEQUENCE [LARGE SCALE GENOMIC DNA]</scope>
    <source>
        <strain evidence="8 9">DSM 104731</strain>
    </source>
</reference>
<evidence type="ECO:0000256" key="1">
    <source>
        <dbReference type="ARBA" id="ARBA00001917"/>
    </source>
</evidence>
<dbReference type="Proteomes" id="UP000269689">
    <property type="component" value="Unassembled WGS sequence"/>
</dbReference>
<evidence type="ECO:0000256" key="5">
    <source>
        <dbReference type="ARBA" id="ARBA00022857"/>
    </source>
</evidence>
<keyword evidence="4" id="KW-0288">FMN</keyword>
<evidence type="ECO:0000256" key="3">
    <source>
        <dbReference type="ARBA" id="ARBA00022630"/>
    </source>
</evidence>
<dbReference type="CDD" id="cd02149">
    <property type="entry name" value="NfsB-like"/>
    <property type="match status" value="1"/>
</dbReference>
<dbReference type="GO" id="GO:0016491">
    <property type="term" value="F:oxidoreductase activity"/>
    <property type="evidence" value="ECO:0007669"/>
    <property type="project" value="UniProtKB-KW"/>
</dbReference>
<dbReference type="OrthoDB" id="9809288at2"/>
<name>A0A3N4U9F4_9RHOB</name>
<dbReference type="InterPro" id="IPR029479">
    <property type="entry name" value="Nitroreductase"/>
</dbReference>
<keyword evidence="3" id="KW-0285">Flavoprotein</keyword>
<dbReference type="RefSeq" id="WP_123792812.1">
    <property type="nucleotide sequence ID" value="NZ_RKQK01000002.1"/>
</dbReference>
<evidence type="ECO:0000256" key="4">
    <source>
        <dbReference type="ARBA" id="ARBA00022643"/>
    </source>
</evidence>
<dbReference type="SUPFAM" id="SSF55469">
    <property type="entry name" value="FMN-dependent nitroreductase-like"/>
    <property type="match status" value="1"/>
</dbReference>
<organism evidence="8 9">
    <name type="scientific">Pacificibacter maritimus</name>
    <dbReference type="NCBI Taxonomy" id="762213"/>
    <lineage>
        <taxon>Bacteria</taxon>
        <taxon>Pseudomonadati</taxon>
        <taxon>Pseudomonadota</taxon>
        <taxon>Alphaproteobacteria</taxon>
        <taxon>Rhodobacterales</taxon>
        <taxon>Roseobacteraceae</taxon>
        <taxon>Pacificibacter</taxon>
    </lineage>
</organism>
<sequence>MFLDKLNWRYATKKMDPSKPVSEENVAKIVEAIRMAPSSSGTQPYNVFVVSNPEVRAQLSEAAFGQQQLVDGSHVIVFAAWDNYTEERISSIVDVHVDVRGGERKPVNDYYDGLRGKLLPRDPEVNFEHAARQAYIGLGFGLAAAAELGVDTTPMEGFIPEKVDEILGLAELGLKSAVILTIGTRDAENDWLLPQKKVRRSVESFVTKID</sequence>
<keyword evidence="5" id="KW-0521">NADP</keyword>
<evidence type="ECO:0000256" key="6">
    <source>
        <dbReference type="ARBA" id="ARBA00023002"/>
    </source>
</evidence>
<comment type="similarity">
    <text evidence="2">Belongs to the nitroreductase family.</text>
</comment>
<evidence type="ECO:0000256" key="2">
    <source>
        <dbReference type="ARBA" id="ARBA00007118"/>
    </source>
</evidence>
<proteinExistence type="inferred from homology"/>
<dbReference type="AlphaFoldDB" id="A0A3N4U9F4"/>
<comment type="cofactor">
    <cofactor evidence="1">
        <name>FMN</name>
        <dbReference type="ChEBI" id="CHEBI:58210"/>
    </cofactor>
</comment>
<comment type="caution">
    <text evidence="8">The sequence shown here is derived from an EMBL/GenBank/DDBJ whole genome shotgun (WGS) entry which is preliminary data.</text>
</comment>
<dbReference type="Pfam" id="PF00881">
    <property type="entry name" value="Nitroreductase"/>
    <property type="match status" value="1"/>
</dbReference>
<evidence type="ECO:0000313" key="9">
    <source>
        <dbReference type="Proteomes" id="UP000269689"/>
    </source>
</evidence>
<gene>
    <name evidence="8" type="ORF">EDD53_1770</name>
</gene>
<accession>A0A3N4U9F4</accession>
<feature type="domain" description="Nitroreductase" evidence="7">
    <location>
        <begin position="7"/>
        <end position="183"/>
    </location>
</feature>
<dbReference type="InterPro" id="IPR000415">
    <property type="entry name" value="Nitroreductase-like"/>
</dbReference>
<evidence type="ECO:0000313" key="8">
    <source>
        <dbReference type="EMBL" id="RPE67363.1"/>
    </source>
</evidence>
<protein>
    <submittedName>
        <fullName evidence="8">Nitroreductase</fullName>
    </submittedName>
</protein>
<dbReference type="Gene3D" id="3.40.109.10">
    <property type="entry name" value="NADH Oxidase"/>
    <property type="match status" value="1"/>
</dbReference>
<dbReference type="InterPro" id="IPR033878">
    <property type="entry name" value="NfsB-like"/>
</dbReference>
<keyword evidence="6" id="KW-0560">Oxidoreductase</keyword>